<organism evidence="5 6">
    <name type="scientific">Sedimentitalea nanhaiensis</name>
    <dbReference type="NCBI Taxonomy" id="999627"/>
    <lineage>
        <taxon>Bacteria</taxon>
        <taxon>Pseudomonadati</taxon>
        <taxon>Pseudomonadota</taxon>
        <taxon>Alphaproteobacteria</taxon>
        <taxon>Rhodobacterales</taxon>
        <taxon>Paracoccaceae</taxon>
        <taxon>Sedimentitalea</taxon>
    </lineage>
</organism>
<feature type="DNA-binding region" description="OmpR/PhoB-type" evidence="2">
    <location>
        <begin position="3"/>
        <end position="100"/>
    </location>
</feature>
<dbReference type="Gene3D" id="1.10.10.10">
    <property type="entry name" value="Winged helix-like DNA-binding domain superfamily/Winged helix DNA-binding domain"/>
    <property type="match status" value="1"/>
</dbReference>
<accession>A0A1I7E519</accession>
<dbReference type="STRING" id="999627.SAMN05216236_14438"/>
<evidence type="ECO:0000256" key="2">
    <source>
        <dbReference type="PROSITE-ProRule" id="PRU01091"/>
    </source>
</evidence>
<keyword evidence="6" id="KW-1185">Reference proteome</keyword>
<evidence type="ECO:0000256" key="3">
    <source>
        <dbReference type="SAM" id="Phobius"/>
    </source>
</evidence>
<dbReference type="OrthoDB" id="54411at2"/>
<sequence length="528" mass="57328">MEPDQVRIGAFSFDVATGVMSAGDGQSVALRPQTAAVLRDLLAHRGDVVSREEIMSRVWPTTTVTEDSVTQCIREIRASLGGDGHRLLKTFPKRGYMLETSDVQIVDDKRRGRWTWRARIALTGLAALAVLASVLLWPRAAHRDERPVIVVSAFLDLYDSEKWSRIGHGLADELSAALARNDWLDVRQAAMSDVDVPRDAYMLSGTISAAPETVRLTARLTDGTGGRIVWSEVWEGPADEVFAMQADLLEKVEATISPAWTGVVAQDTLGKLDASPGNLGAFDLYLRAIEQKHLFTPEGLAQSQALLEQALALDPEYARAWTALAVVHLLQMEGARTVESFEDHLSRRITATENAYRLSPNDPETLVQVTFLMGRAGDHAAAEAALRKAARLGHNNPDILAQAAWGGARRVPVGEDAIQWALRAYELNPAPPPWYNAALATAAFYAEDYDMAAGAYALAPPVTEVLYRHAATMAALDDVASAATLLERANAHLPEGLSIADLEAADGATYPPYVSRLTALLDKIDSLH</sequence>
<name>A0A1I7E519_9RHOB</name>
<dbReference type="SUPFAM" id="SSF46894">
    <property type="entry name" value="C-terminal effector domain of the bipartite response regulators"/>
    <property type="match status" value="1"/>
</dbReference>
<dbReference type="SMART" id="SM00862">
    <property type="entry name" value="Trans_reg_C"/>
    <property type="match status" value="1"/>
</dbReference>
<keyword evidence="3" id="KW-0812">Transmembrane</keyword>
<dbReference type="GO" id="GO:0006355">
    <property type="term" value="P:regulation of DNA-templated transcription"/>
    <property type="evidence" value="ECO:0007669"/>
    <property type="project" value="InterPro"/>
</dbReference>
<gene>
    <name evidence="5" type="ORF">SAMN05216236_14438</name>
</gene>
<proteinExistence type="predicted"/>
<dbReference type="EMBL" id="FPAW01000044">
    <property type="protein sequence ID" value="SFU19012.1"/>
    <property type="molecule type" value="Genomic_DNA"/>
</dbReference>
<dbReference type="Proteomes" id="UP000182466">
    <property type="component" value="Unassembled WGS sequence"/>
</dbReference>
<dbReference type="CDD" id="cd00383">
    <property type="entry name" value="trans_reg_C"/>
    <property type="match status" value="1"/>
</dbReference>
<feature type="domain" description="OmpR/PhoB-type" evidence="4">
    <location>
        <begin position="3"/>
        <end position="100"/>
    </location>
</feature>
<keyword evidence="1 2" id="KW-0238">DNA-binding</keyword>
<dbReference type="Gene3D" id="1.25.40.10">
    <property type="entry name" value="Tetratricopeptide repeat domain"/>
    <property type="match status" value="1"/>
</dbReference>
<evidence type="ECO:0000313" key="6">
    <source>
        <dbReference type="Proteomes" id="UP000182466"/>
    </source>
</evidence>
<reference evidence="5 6" key="1">
    <citation type="submission" date="2016-10" db="EMBL/GenBank/DDBJ databases">
        <authorList>
            <person name="de Groot N.N."/>
        </authorList>
    </citation>
    <scope>NUCLEOTIDE SEQUENCE [LARGE SCALE GENOMIC DNA]</scope>
    <source>
        <strain evidence="5 6">CGMCC 1.10959</strain>
    </source>
</reference>
<dbReference type="Pfam" id="PF00486">
    <property type="entry name" value="Trans_reg_C"/>
    <property type="match status" value="1"/>
</dbReference>
<evidence type="ECO:0000313" key="5">
    <source>
        <dbReference type="EMBL" id="SFU19012.1"/>
    </source>
</evidence>
<keyword evidence="3" id="KW-1133">Transmembrane helix</keyword>
<dbReference type="InterPro" id="IPR001867">
    <property type="entry name" value="OmpR/PhoB-type_DNA-bd"/>
</dbReference>
<dbReference type="InterPro" id="IPR016032">
    <property type="entry name" value="Sig_transdc_resp-reg_C-effctor"/>
</dbReference>
<dbReference type="SUPFAM" id="SSF48452">
    <property type="entry name" value="TPR-like"/>
    <property type="match status" value="1"/>
</dbReference>
<dbReference type="GO" id="GO:0000160">
    <property type="term" value="P:phosphorelay signal transduction system"/>
    <property type="evidence" value="ECO:0007669"/>
    <property type="project" value="InterPro"/>
</dbReference>
<feature type="transmembrane region" description="Helical" evidence="3">
    <location>
        <begin position="118"/>
        <end position="137"/>
    </location>
</feature>
<dbReference type="GO" id="GO:0003677">
    <property type="term" value="F:DNA binding"/>
    <property type="evidence" value="ECO:0007669"/>
    <property type="project" value="UniProtKB-UniRule"/>
</dbReference>
<keyword evidence="3" id="KW-0472">Membrane</keyword>
<evidence type="ECO:0000259" key="4">
    <source>
        <dbReference type="PROSITE" id="PS51755"/>
    </source>
</evidence>
<dbReference type="RefSeq" id="WP_027260257.1">
    <property type="nucleotide sequence ID" value="NZ_FPAW01000044.1"/>
</dbReference>
<dbReference type="InterPro" id="IPR011990">
    <property type="entry name" value="TPR-like_helical_dom_sf"/>
</dbReference>
<dbReference type="InterPro" id="IPR036388">
    <property type="entry name" value="WH-like_DNA-bd_sf"/>
</dbReference>
<dbReference type="AlphaFoldDB" id="A0A1I7E519"/>
<protein>
    <submittedName>
        <fullName evidence="5">DNA-binding winged helix-turn-helix (WHTH) domain-containing protein</fullName>
    </submittedName>
</protein>
<evidence type="ECO:0000256" key="1">
    <source>
        <dbReference type="ARBA" id="ARBA00023125"/>
    </source>
</evidence>
<dbReference type="PROSITE" id="PS51755">
    <property type="entry name" value="OMPR_PHOB"/>
    <property type="match status" value="1"/>
</dbReference>